<protein>
    <submittedName>
        <fullName evidence="4">Membrane protein</fullName>
    </submittedName>
</protein>
<evidence type="ECO:0000313" key="4">
    <source>
        <dbReference type="EMBL" id="CEA01254.1"/>
    </source>
</evidence>
<evidence type="ECO:0000256" key="2">
    <source>
        <dbReference type="SAM" id="SignalP"/>
    </source>
</evidence>
<accession>A0A078M4X5</accession>
<dbReference type="PANTHER" id="PTHR30373:SF2">
    <property type="entry name" value="UPF0603 PROTEIN YGCG"/>
    <property type="match status" value="1"/>
</dbReference>
<dbReference type="OrthoDB" id="9810918at2"/>
<organism evidence="4">
    <name type="scientific">Pseudomonas saudimassiliensis</name>
    <dbReference type="NCBI Taxonomy" id="1461581"/>
    <lineage>
        <taxon>Bacteria</taxon>
        <taxon>Pseudomonadati</taxon>
        <taxon>Pseudomonadota</taxon>
        <taxon>Gammaproteobacteria</taxon>
        <taxon>Pseudomonadales</taxon>
        <taxon>Pseudomonadaceae</taxon>
        <taxon>Pseudomonas</taxon>
    </lineage>
</organism>
<dbReference type="AlphaFoldDB" id="A0A078M4X5"/>
<sequence length="249" mass="25505">MKFAQILTLGLLFWVGGAAAQQAPSEPTFPPLTGRVVDQAELLSAPVEAQLTQMLAGHEQATTEQVVVVTVPDLQGRTIEEFGVQLGRTWGIGQEGEDNGALLIVAWDDRRMRIEVGYGLEDRLTDAQSSIIINQILAPAFRRGDFEGGIVAGTEAMIQVLGGDPLRSATPVVGERPPAPLIGGLTFFFMIILFLIGGGRGGRGRFGRAVLAGALLGGMGRGGGMGGMGGGGFGGGGGGFGGGGASGGW</sequence>
<feature type="chain" id="PRO_5007377817" evidence="2">
    <location>
        <begin position="21"/>
        <end position="249"/>
    </location>
</feature>
<dbReference type="InterPro" id="IPR007621">
    <property type="entry name" value="TPM_dom"/>
</dbReference>
<feature type="domain" description="TPM" evidence="3">
    <location>
        <begin position="36"/>
        <end position="159"/>
    </location>
</feature>
<name>A0A078M4X5_9PSED</name>
<dbReference type="EMBL" id="LK391969">
    <property type="protein sequence ID" value="CEF25452.1"/>
    <property type="molecule type" value="Genomic_DNA"/>
</dbReference>
<evidence type="ECO:0000259" key="3">
    <source>
        <dbReference type="Pfam" id="PF04536"/>
    </source>
</evidence>
<evidence type="ECO:0000256" key="1">
    <source>
        <dbReference type="SAM" id="Phobius"/>
    </source>
</evidence>
<dbReference type="RefSeq" id="WP_044498030.1">
    <property type="nucleotide sequence ID" value="NZ_LK391969.1"/>
</dbReference>
<keyword evidence="1" id="KW-0472">Membrane</keyword>
<feature type="signal peptide" evidence="2">
    <location>
        <begin position="1"/>
        <end position="20"/>
    </location>
</feature>
<feature type="transmembrane region" description="Helical" evidence="1">
    <location>
        <begin position="179"/>
        <end position="198"/>
    </location>
</feature>
<proteinExistence type="predicted"/>
<dbReference type="EMBL" id="LM997413">
    <property type="protein sequence ID" value="CEA01254.1"/>
    <property type="molecule type" value="Genomic_DNA"/>
</dbReference>
<keyword evidence="1" id="KW-1133">Transmembrane helix</keyword>
<keyword evidence="1" id="KW-0812">Transmembrane</keyword>
<dbReference type="PATRIC" id="fig|1461581.3.peg.348"/>
<dbReference type="Gene3D" id="3.10.310.50">
    <property type="match status" value="1"/>
</dbReference>
<dbReference type="Pfam" id="PF04536">
    <property type="entry name" value="TPM_phosphatase"/>
    <property type="match status" value="1"/>
</dbReference>
<dbReference type="PANTHER" id="PTHR30373">
    <property type="entry name" value="UPF0603 PROTEIN YGCG"/>
    <property type="match status" value="1"/>
</dbReference>
<reference evidence="4" key="1">
    <citation type="submission" date="2014-07" db="EMBL/GenBank/DDBJ databases">
        <authorList>
            <person name="Urmite Genomes Urmite Genomes"/>
        </authorList>
    </citation>
    <scope>NUCLEOTIDE SEQUENCE</scope>
    <source>
        <strain evidence="4">12M76_air</strain>
    </source>
</reference>
<gene>
    <name evidence="4" type="ORF">BN1049_00354</name>
</gene>
<keyword evidence="2" id="KW-0732">Signal</keyword>